<keyword evidence="1" id="KW-1133">Transmembrane helix</keyword>
<reference evidence="2 3" key="1">
    <citation type="submission" date="2018-11" db="EMBL/GenBank/DDBJ databases">
        <authorList>
            <person name="Kleinhagauer T."/>
            <person name="Glaeser S.P."/>
            <person name="Spergser J."/>
            <person name="Ruckert C."/>
            <person name="Kaempfer P."/>
            <person name="Busse H.-J."/>
        </authorList>
    </citation>
    <scope>NUCLEOTIDE SEQUENCE [LARGE SCALE GENOMIC DNA]</scope>
    <source>
        <strain evidence="2 3">812CH</strain>
    </source>
</reference>
<dbReference type="OrthoDB" id="4406526at2"/>
<keyword evidence="1" id="KW-0472">Membrane</keyword>
<keyword evidence="1" id="KW-0812">Transmembrane</keyword>
<dbReference type="AlphaFoldDB" id="A0A3G6ITD8"/>
<feature type="transmembrane region" description="Helical" evidence="1">
    <location>
        <begin position="60"/>
        <end position="82"/>
    </location>
</feature>
<evidence type="ECO:0000256" key="1">
    <source>
        <dbReference type="SAM" id="Phobius"/>
    </source>
</evidence>
<protein>
    <recommendedName>
        <fullName evidence="4">DUF2567 domain-containing protein</fullName>
    </recommendedName>
</protein>
<name>A0A3G6ITD8_9CORY</name>
<feature type="transmembrane region" description="Helical" evidence="1">
    <location>
        <begin position="12"/>
        <end position="32"/>
    </location>
</feature>
<dbReference type="KEGG" id="cpso:CPPEL_04160"/>
<accession>A0A3G6ITD8</accession>
<sequence>MATRRLISPTFGAYAGAFALIVLVYVLAGLAWTPLRPAYTGTLQSDGAIELDVPGQNVQFGSWMSFIAITAVLAGIVTWLVLRKFPPRVGVMCWLVLTLLVASASFAWSSDVLLHFMVRGTQVGESLRFVPPLRLGVGVLIAPWVGSVLMFIALLLRAEDDPAEELLA</sequence>
<evidence type="ECO:0000313" key="3">
    <source>
        <dbReference type="Proteomes" id="UP000271426"/>
    </source>
</evidence>
<evidence type="ECO:0008006" key="4">
    <source>
        <dbReference type="Google" id="ProtNLM"/>
    </source>
</evidence>
<gene>
    <name evidence="2" type="ORF">CPPEL_04160</name>
</gene>
<feature type="transmembrane region" description="Helical" evidence="1">
    <location>
        <begin position="135"/>
        <end position="156"/>
    </location>
</feature>
<evidence type="ECO:0000313" key="2">
    <source>
        <dbReference type="EMBL" id="AZA08959.1"/>
    </source>
</evidence>
<dbReference type="Proteomes" id="UP000271426">
    <property type="component" value="Chromosome"/>
</dbReference>
<organism evidence="2 3">
    <name type="scientific">Corynebacterium pseudopelargi</name>
    <dbReference type="NCBI Taxonomy" id="2080757"/>
    <lineage>
        <taxon>Bacteria</taxon>
        <taxon>Bacillati</taxon>
        <taxon>Actinomycetota</taxon>
        <taxon>Actinomycetes</taxon>
        <taxon>Mycobacteriales</taxon>
        <taxon>Corynebacteriaceae</taxon>
        <taxon>Corynebacterium</taxon>
    </lineage>
</organism>
<proteinExistence type="predicted"/>
<dbReference type="RefSeq" id="WP_123959939.1">
    <property type="nucleotide sequence ID" value="NZ_CP033898.1"/>
</dbReference>
<feature type="transmembrane region" description="Helical" evidence="1">
    <location>
        <begin position="89"/>
        <end position="108"/>
    </location>
</feature>
<keyword evidence="3" id="KW-1185">Reference proteome</keyword>
<dbReference type="EMBL" id="CP033898">
    <property type="protein sequence ID" value="AZA08959.1"/>
    <property type="molecule type" value="Genomic_DNA"/>
</dbReference>